<evidence type="ECO:0000256" key="4">
    <source>
        <dbReference type="ARBA" id="ARBA00023125"/>
    </source>
</evidence>
<organism evidence="9 10">
    <name type="scientific">Camelina sativa</name>
    <name type="common">False flax</name>
    <name type="synonym">Myagrum sativum</name>
    <dbReference type="NCBI Taxonomy" id="90675"/>
    <lineage>
        <taxon>Eukaryota</taxon>
        <taxon>Viridiplantae</taxon>
        <taxon>Streptophyta</taxon>
        <taxon>Embryophyta</taxon>
        <taxon>Tracheophyta</taxon>
        <taxon>Spermatophyta</taxon>
        <taxon>Magnoliopsida</taxon>
        <taxon>eudicotyledons</taxon>
        <taxon>Gunneridae</taxon>
        <taxon>Pentapetalae</taxon>
        <taxon>rosids</taxon>
        <taxon>malvids</taxon>
        <taxon>Brassicales</taxon>
        <taxon>Brassicaceae</taxon>
        <taxon>Camelineae</taxon>
        <taxon>Camelina</taxon>
    </lineage>
</organism>
<dbReference type="GeneID" id="104793716"/>
<gene>
    <name evidence="10" type="primary">LOC104793716</name>
</gene>
<comment type="similarity">
    <text evidence="2">Belongs to the WRKY group II-c family.</text>
</comment>
<dbReference type="SUPFAM" id="SSF118290">
    <property type="entry name" value="WRKY DNA-binding domain"/>
    <property type="match status" value="1"/>
</dbReference>
<proteinExistence type="inferred from homology"/>
<reference evidence="9" key="1">
    <citation type="journal article" date="2014" name="Nat. Commun.">
        <title>The emerging biofuel crop Camelina sativa retains a highly undifferentiated hexaploid genome structure.</title>
        <authorList>
            <person name="Kagale S."/>
            <person name="Koh C."/>
            <person name="Nixon J."/>
            <person name="Bollina V."/>
            <person name="Clarke W.E."/>
            <person name="Tuteja R."/>
            <person name="Spillane C."/>
            <person name="Robinson S.J."/>
            <person name="Links M.G."/>
            <person name="Clarke C."/>
            <person name="Higgins E.E."/>
            <person name="Huebert T."/>
            <person name="Sharpe A.G."/>
            <person name="Parkin I.A."/>
        </authorList>
    </citation>
    <scope>NUCLEOTIDE SEQUENCE [LARGE SCALE GENOMIC DNA]</scope>
    <source>
        <strain evidence="9">cv. DH55</strain>
    </source>
</reference>
<dbReference type="SMART" id="SM00774">
    <property type="entry name" value="WRKY"/>
    <property type="match status" value="1"/>
</dbReference>
<reference evidence="10" key="2">
    <citation type="submission" date="2025-08" db="UniProtKB">
        <authorList>
            <consortium name="RefSeq"/>
        </authorList>
    </citation>
    <scope>IDENTIFICATION</scope>
    <source>
        <tissue evidence="10">Leaf</tissue>
    </source>
</reference>
<dbReference type="PROSITE" id="PS50811">
    <property type="entry name" value="WRKY"/>
    <property type="match status" value="1"/>
</dbReference>
<evidence type="ECO:0000256" key="6">
    <source>
        <dbReference type="ARBA" id="ARBA00023242"/>
    </source>
</evidence>
<comment type="subcellular location">
    <subcellularLocation>
        <location evidence="1">Nucleus</location>
    </subcellularLocation>
</comment>
<dbReference type="PANTHER" id="PTHR31221">
    <property type="entry name" value="WRKY TRANSCRIPTION FACTOR PROTEIN 1-RELATED"/>
    <property type="match status" value="1"/>
</dbReference>
<feature type="domain" description="WRKY" evidence="8">
    <location>
        <begin position="183"/>
        <end position="248"/>
    </location>
</feature>
<feature type="compositionally biased region" description="Polar residues" evidence="7">
    <location>
        <begin position="76"/>
        <end position="85"/>
    </location>
</feature>
<accession>A0ABM0ZNY2</accession>
<evidence type="ECO:0000256" key="7">
    <source>
        <dbReference type="SAM" id="MobiDB-lite"/>
    </source>
</evidence>
<dbReference type="RefSeq" id="XP_010518421.1">
    <property type="nucleotide sequence ID" value="XM_010520119.1"/>
</dbReference>
<dbReference type="InterPro" id="IPR017396">
    <property type="entry name" value="TF_WRKY_IIc"/>
</dbReference>
<dbReference type="InterPro" id="IPR044810">
    <property type="entry name" value="WRKY_plant"/>
</dbReference>
<dbReference type="Pfam" id="PF03106">
    <property type="entry name" value="WRKY"/>
    <property type="match status" value="1"/>
</dbReference>
<evidence type="ECO:0000313" key="9">
    <source>
        <dbReference type="Proteomes" id="UP000694864"/>
    </source>
</evidence>
<dbReference type="InterPro" id="IPR036576">
    <property type="entry name" value="WRKY_dom_sf"/>
</dbReference>
<evidence type="ECO:0000256" key="1">
    <source>
        <dbReference type="ARBA" id="ARBA00004123"/>
    </source>
</evidence>
<evidence type="ECO:0000256" key="3">
    <source>
        <dbReference type="ARBA" id="ARBA00023015"/>
    </source>
</evidence>
<dbReference type="Gene3D" id="2.20.25.80">
    <property type="entry name" value="WRKY domain"/>
    <property type="match status" value="1"/>
</dbReference>
<feature type="region of interest" description="Disordered" evidence="7">
    <location>
        <begin position="68"/>
        <end position="174"/>
    </location>
</feature>
<keyword evidence="5" id="KW-0804">Transcription</keyword>
<protein>
    <submittedName>
        <fullName evidence="10">Probable WRKY transcription factor 23</fullName>
    </submittedName>
</protein>
<dbReference type="InterPro" id="IPR003657">
    <property type="entry name" value="WRKY_dom"/>
</dbReference>
<feature type="compositionally biased region" description="Basic and acidic residues" evidence="7">
    <location>
        <begin position="131"/>
        <end position="140"/>
    </location>
</feature>
<keyword evidence="6" id="KW-0539">Nucleus</keyword>
<keyword evidence="9" id="KW-1185">Reference proteome</keyword>
<dbReference type="PANTHER" id="PTHR31221:SF323">
    <property type="entry name" value="WRKY TRANSCRIPTION FACTOR 23"/>
    <property type="match status" value="1"/>
</dbReference>
<keyword evidence="4" id="KW-0238">DNA-binding</keyword>
<evidence type="ECO:0000256" key="5">
    <source>
        <dbReference type="ARBA" id="ARBA00023163"/>
    </source>
</evidence>
<name>A0ABM0ZNY2_CAMSA</name>
<keyword evidence="3" id="KW-0805">Transcription regulation</keyword>
<dbReference type="PIRSF" id="PIRSF038130">
    <property type="entry name" value="TF_WRKY_IIc"/>
    <property type="match status" value="1"/>
</dbReference>
<feature type="compositionally biased region" description="Basic residues" evidence="7">
    <location>
        <begin position="154"/>
        <end position="173"/>
    </location>
</feature>
<evidence type="ECO:0000313" key="10">
    <source>
        <dbReference type="RefSeq" id="XP_010518421.1"/>
    </source>
</evidence>
<sequence>MEFTDFSKTSFYYPSSQGVWDFGDLAAAERNSLGFMELLGSQPHHHHHHHDFATTTTVSPHSLLIETPQTQTQTQLSTKLSSPVSTILEAPPPPDKAASKVESFCSDQFSIHPPATPNSSSISSASSEAVNEEKPKREDNQVEEEEDVQEKSHPHTKKQLKAKKNNNQKKRQREARVAFMTKSEVDHLEDGYRWRKYGQKAVKNSPFPRSYYRCTTASCNVKKRVERSFRDPSTVVTTYEGQHTHISPLTSRPISTGAGFYGSSGAASNLGNGCFGFPIESSTLISPQFQQLVHYHQQQQQQQLLSCFGGVCEYLNNTHANEFGDDDDRVKRSRGLVNKDNGLLQDVVPYHMLKED</sequence>
<evidence type="ECO:0000256" key="2">
    <source>
        <dbReference type="ARBA" id="ARBA00008964"/>
    </source>
</evidence>
<evidence type="ECO:0000259" key="8">
    <source>
        <dbReference type="PROSITE" id="PS50811"/>
    </source>
</evidence>
<dbReference type="Proteomes" id="UP000694864">
    <property type="component" value="Chromosome 6"/>
</dbReference>